<dbReference type="Gene3D" id="3.30.300.20">
    <property type="match status" value="1"/>
</dbReference>
<reference evidence="1 2" key="1">
    <citation type="submission" date="2018-02" db="EMBL/GenBank/DDBJ databases">
        <title>Genomic Encyclopedia of Archaeal and Bacterial Type Strains, Phase II (KMG-II): from individual species to whole genera.</title>
        <authorList>
            <person name="Goeker M."/>
        </authorList>
    </citation>
    <scope>NUCLEOTIDE SEQUENCE [LARGE SCALE GENOMIC DNA]</scope>
    <source>
        <strain evidence="1 2">YU 961-1</strain>
    </source>
</reference>
<protein>
    <submittedName>
        <fullName evidence="1">Putative OsmC-like protein</fullName>
    </submittedName>
</protein>
<dbReference type="RefSeq" id="WP_104478674.1">
    <property type="nucleotide sequence ID" value="NZ_CP154825.1"/>
</dbReference>
<dbReference type="AlphaFoldDB" id="A0A2S6GVD8"/>
<dbReference type="Proteomes" id="UP000239203">
    <property type="component" value="Unassembled WGS sequence"/>
</dbReference>
<dbReference type="OrthoDB" id="4864805at2"/>
<dbReference type="InterPro" id="IPR015946">
    <property type="entry name" value="KH_dom-like_a/b"/>
</dbReference>
<proteinExistence type="predicted"/>
<dbReference type="SUPFAM" id="SSF82784">
    <property type="entry name" value="OsmC-like"/>
    <property type="match status" value="1"/>
</dbReference>
<name>A0A2S6GVD8_9PSEU</name>
<evidence type="ECO:0000313" key="2">
    <source>
        <dbReference type="Proteomes" id="UP000239203"/>
    </source>
</evidence>
<evidence type="ECO:0000313" key="1">
    <source>
        <dbReference type="EMBL" id="PPK69159.1"/>
    </source>
</evidence>
<dbReference type="EMBL" id="PTIX01000004">
    <property type="protein sequence ID" value="PPK69159.1"/>
    <property type="molecule type" value="Genomic_DNA"/>
</dbReference>
<organism evidence="1 2">
    <name type="scientific">Actinokineospora auranticolor</name>
    <dbReference type="NCBI Taxonomy" id="155976"/>
    <lineage>
        <taxon>Bacteria</taxon>
        <taxon>Bacillati</taxon>
        <taxon>Actinomycetota</taxon>
        <taxon>Actinomycetes</taxon>
        <taxon>Pseudonocardiales</taxon>
        <taxon>Pseudonocardiaceae</taxon>
        <taxon>Actinokineospora</taxon>
    </lineage>
</organism>
<gene>
    <name evidence="1" type="ORF">CLV40_104412</name>
</gene>
<keyword evidence="2" id="KW-1185">Reference proteome</keyword>
<dbReference type="Pfam" id="PF02566">
    <property type="entry name" value="OsmC"/>
    <property type="match status" value="1"/>
</dbReference>
<dbReference type="InterPro" id="IPR003718">
    <property type="entry name" value="OsmC/Ohr_fam"/>
</dbReference>
<sequence length="132" mass="13864">MTTVRTRRTGAHVFTATNDRGASVEVGRAGQDGVFSPVELLLAAAATCVGVTAEQLVLRRTGGGLAVDATDVRPDGAHQLDGVRLDVELDASGLDDAARAELLDVVTRAVEALCTVTRTLKQPTTVETVHNW</sequence>
<dbReference type="InterPro" id="IPR036102">
    <property type="entry name" value="OsmC/Ohrsf"/>
</dbReference>
<comment type="caution">
    <text evidence="1">The sequence shown here is derived from an EMBL/GenBank/DDBJ whole genome shotgun (WGS) entry which is preliminary data.</text>
</comment>
<accession>A0A2S6GVD8</accession>